<dbReference type="FunFam" id="2.10.70.10:FF:000002">
    <property type="entry name" value="CUB and Sushi multiple domains 3"/>
    <property type="match status" value="1"/>
</dbReference>
<protein>
    <recommendedName>
        <fullName evidence="8">CUB and Sushi multiple domains 2</fullName>
    </recommendedName>
</protein>
<dbReference type="Ensembl" id="ENSCPRT00005011991.1">
    <property type="protein sequence ID" value="ENSCPRP00005010183.1"/>
    <property type="gene ID" value="ENSCPRG00005007268.1"/>
</dbReference>
<dbReference type="CDD" id="cd00041">
    <property type="entry name" value="CUB"/>
    <property type="match status" value="2"/>
</dbReference>
<dbReference type="SUPFAM" id="SSF57535">
    <property type="entry name" value="Complement control module/SCR domain"/>
    <property type="match status" value="1"/>
</dbReference>
<dbReference type="Proteomes" id="UP000594220">
    <property type="component" value="Unplaced"/>
</dbReference>
<dbReference type="Gene3D" id="2.10.70.10">
    <property type="entry name" value="Complement Module, domain 1"/>
    <property type="match status" value="1"/>
</dbReference>
<feature type="domain" description="CUB" evidence="4">
    <location>
        <begin position="31"/>
        <end position="147"/>
    </location>
</feature>
<proteinExistence type="predicted"/>
<accession>A0A7M4EK27</accession>
<dbReference type="OMA" id="ICICEFP"/>
<dbReference type="InterPro" id="IPR000436">
    <property type="entry name" value="Sushi_SCR_CCP_dom"/>
</dbReference>
<dbReference type="SUPFAM" id="SSF49854">
    <property type="entry name" value="Spermadhesin, CUB domain"/>
    <property type="match status" value="2"/>
</dbReference>
<feature type="domain" description="CUB" evidence="4">
    <location>
        <begin position="209"/>
        <end position="317"/>
    </location>
</feature>
<reference evidence="6" key="2">
    <citation type="submission" date="2025-09" db="UniProtKB">
        <authorList>
            <consortium name="Ensembl"/>
        </authorList>
    </citation>
    <scope>IDENTIFICATION</scope>
</reference>
<dbReference type="PANTHER" id="PTHR24251">
    <property type="entry name" value="OVOCHYMASE-RELATED"/>
    <property type="match status" value="1"/>
</dbReference>
<dbReference type="FunFam" id="2.60.120.290:FF:000001">
    <property type="entry name" value="CUB and sushi domain-containing protein 3 isoform X1"/>
    <property type="match status" value="1"/>
</dbReference>
<dbReference type="PROSITE" id="PS50923">
    <property type="entry name" value="SUSHI"/>
    <property type="match status" value="1"/>
</dbReference>
<evidence type="ECO:0000259" key="4">
    <source>
        <dbReference type="PROSITE" id="PS01180"/>
    </source>
</evidence>
<dbReference type="SMART" id="SM00032">
    <property type="entry name" value="CCP"/>
    <property type="match status" value="1"/>
</dbReference>
<feature type="domain" description="Sushi" evidence="5">
    <location>
        <begin position="150"/>
        <end position="207"/>
    </location>
</feature>
<keyword evidence="3" id="KW-0768">Sushi</keyword>
<keyword evidence="7" id="KW-1185">Reference proteome</keyword>
<evidence type="ECO:0000256" key="3">
    <source>
        <dbReference type="PROSITE-ProRule" id="PRU00302"/>
    </source>
</evidence>
<dbReference type="InterPro" id="IPR000859">
    <property type="entry name" value="CUB_dom"/>
</dbReference>
<sequence>NGLLSVCFMNLLYMFQHVLYEKHFLLAVKTCGSNLQGPSGTFTSPNFPFQYDSNAQCVWVITAINNNKVMKNYCISYVFLYDCGIVILKHFTAWFYICDGLCLIFSSRLTGSFVPDLIVSMSSQMWLHLQTDESVGSIGFKVNYKEIEKESCGDPGTPLYGIREGDGFSNRDVLRFECQFGFELIGEKSIVCQENNQWSANIPICIFPCLSNFTAPMGTVLSPDYPEGYGNNLNCIWTIISDPGSRIHLSFNDFDLESQFDFLAVKDGDSPDSPLLGTFTGAEVPSHLTSNGHILRLEFQADHSMSGRGFNISYNSEFFYFASFE</sequence>
<dbReference type="CDD" id="cd00033">
    <property type="entry name" value="CCP"/>
    <property type="match status" value="1"/>
</dbReference>
<organism evidence="6 7">
    <name type="scientific">Crocodylus porosus</name>
    <name type="common">Saltwater crocodile</name>
    <name type="synonym">Estuarine crocodile</name>
    <dbReference type="NCBI Taxonomy" id="8502"/>
    <lineage>
        <taxon>Eukaryota</taxon>
        <taxon>Metazoa</taxon>
        <taxon>Chordata</taxon>
        <taxon>Craniata</taxon>
        <taxon>Vertebrata</taxon>
        <taxon>Euteleostomi</taxon>
        <taxon>Archelosauria</taxon>
        <taxon>Archosauria</taxon>
        <taxon>Crocodylia</taxon>
        <taxon>Longirostres</taxon>
        <taxon>Crocodylidae</taxon>
        <taxon>Crocodylus</taxon>
    </lineage>
</organism>
<dbReference type="Gene3D" id="2.60.120.290">
    <property type="entry name" value="Spermadhesin, CUB domain"/>
    <property type="match status" value="2"/>
</dbReference>
<evidence type="ECO:0008006" key="8">
    <source>
        <dbReference type="Google" id="ProtNLM"/>
    </source>
</evidence>
<dbReference type="InterPro" id="IPR035976">
    <property type="entry name" value="Sushi/SCR/CCP_sf"/>
</dbReference>
<dbReference type="Pfam" id="PF00431">
    <property type="entry name" value="CUB"/>
    <property type="match status" value="2"/>
</dbReference>
<keyword evidence="2 3" id="KW-1015">Disulfide bond</keyword>
<name>A0A7M4EK27_CROPO</name>
<comment type="caution">
    <text evidence="3">Lacks conserved residue(s) required for the propagation of feature annotation.</text>
</comment>
<dbReference type="Pfam" id="PF00084">
    <property type="entry name" value="Sushi"/>
    <property type="match status" value="1"/>
</dbReference>
<reference evidence="6" key="1">
    <citation type="submission" date="2025-08" db="UniProtKB">
        <authorList>
            <consortium name="Ensembl"/>
        </authorList>
    </citation>
    <scope>IDENTIFICATION</scope>
</reference>
<evidence type="ECO:0000313" key="6">
    <source>
        <dbReference type="Ensembl" id="ENSCPRP00005010183.1"/>
    </source>
</evidence>
<dbReference type="AlphaFoldDB" id="A0A7M4EK27"/>
<evidence type="ECO:0000256" key="1">
    <source>
        <dbReference type="ARBA" id="ARBA00022737"/>
    </source>
</evidence>
<evidence type="ECO:0000313" key="7">
    <source>
        <dbReference type="Proteomes" id="UP000594220"/>
    </source>
</evidence>
<dbReference type="PROSITE" id="PS01180">
    <property type="entry name" value="CUB"/>
    <property type="match status" value="2"/>
</dbReference>
<evidence type="ECO:0000256" key="2">
    <source>
        <dbReference type="ARBA" id="ARBA00023157"/>
    </source>
</evidence>
<dbReference type="InterPro" id="IPR035914">
    <property type="entry name" value="Sperma_CUB_dom_sf"/>
</dbReference>
<feature type="disulfide bond" evidence="3">
    <location>
        <begin position="178"/>
        <end position="205"/>
    </location>
</feature>
<dbReference type="SMART" id="SM00042">
    <property type="entry name" value="CUB"/>
    <property type="match status" value="2"/>
</dbReference>
<keyword evidence="1" id="KW-0677">Repeat</keyword>
<evidence type="ECO:0000259" key="5">
    <source>
        <dbReference type="PROSITE" id="PS50923"/>
    </source>
</evidence>
<dbReference type="GeneTree" id="ENSGT00940000155549"/>